<reference evidence="6" key="1">
    <citation type="submission" date="2021-01" db="EMBL/GenBank/DDBJ databases">
        <authorList>
            <person name="Corre E."/>
            <person name="Pelletier E."/>
            <person name="Niang G."/>
            <person name="Scheremetjew M."/>
            <person name="Finn R."/>
            <person name="Kale V."/>
            <person name="Holt S."/>
            <person name="Cochrane G."/>
            <person name="Meng A."/>
            <person name="Brown T."/>
            <person name="Cohen L."/>
        </authorList>
    </citation>
    <scope>NUCLEOTIDE SEQUENCE</scope>
    <source>
        <strain evidence="6">CCMP125</strain>
    </source>
</reference>
<dbReference type="SUPFAM" id="SSF51735">
    <property type="entry name" value="NAD(P)-binding Rossmann-fold domains"/>
    <property type="match status" value="1"/>
</dbReference>
<dbReference type="SUPFAM" id="SSF50129">
    <property type="entry name" value="GroES-like"/>
    <property type="match status" value="1"/>
</dbReference>
<accession>A0A7S2Y7W5</accession>
<name>A0A7S2Y7W5_9STRA</name>
<sequence length="843" mass="92431">MLSPEEAQSIKDLEILRDILNAPSPNVHFALASNSPRQHVEKILHGLGLCNIPGLELFTPDCGHNQQERTKAMDESIKNTNSFPTKLRAKAFFGALLDQFSAAKELCLIDDSSTVLQAVETQTNMRTIQVSNKRSLLEAVGIALGWLDPDFAVDDCQYLKSKNVVDFDSFHRDTWASFLTETATMLQARSRAESLVVVDLGAGLLSMLRLMLGGHDHEDLPSLTSFLSQNMDALSKIDNIVYHAYEPNINLAPECIKILESLGFVQDTEAGVDSSKDFGSSTELLFYRQEQGGMPYMEVRLRLCDYTSMKDFGPSPDIILGCCFADLMEPNDLVQSTVQQFLAKPQHDQSYALAYFPITFCGTTQFLKPQPSTLSKAGVVIPSDAAAFAFYAKALQDRHGHNLDSSKLVQAMRSYGGQLLSRGNSNWNIVPSNNDEENYLWHAMMRFFGTTAAPELQKAGFDAQGWLQRARENKPTIQASNQDLLFRIPFVGREIQRHVEAASSSLSETFEEIQFTAPNKVSTVEKQTRSQTLGDTEVRIAGVCSLISSGTELKVFKGLFEDVALDVNIPSMEGERMTYPLTYGYSLVGHVVECGAAVADKENLIGKLVFAFAPHASQVVVDQSALQVVPDGVDPYDAIFLPSVETALSIVQDAHVRFGERIAVFGQGLIGLLVTAILGNMHSSIPTLTTVDSIPSRLAASTAMGSSQALLPDTVAQAAPFDVAIEVSGNSKALQTAIDMTVNHGRIIIASWYGNENVDLKLGMEFHRSHKSMIVSQVSEIPPALSGTWDKARRFALAWDLVKLIKPSKLLTKTAFVSQAQEMYTSLDNGDDIAVAFDLTARE</sequence>
<evidence type="ECO:0000256" key="1">
    <source>
        <dbReference type="ARBA" id="ARBA00001947"/>
    </source>
</evidence>
<evidence type="ECO:0000313" key="6">
    <source>
        <dbReference type="EMBL" id="CAD9958260.1"/>
    </source>
</evidence>
<comment type="cofactor">
    <cofactor evidence="1">
        <name>Zn(2+)</name>
        <dbReference type="ChEBI" id="CHEBI:29105"/>
    </cofactor>
</comment>
<dbReference type="GO" id="GO:0016491">
    <property type="term" value="F:oxidoreductase activity"/>
    <property type="evidence" value="ECO:0007669"/>
    <property type="project" value="UniProtKB-KW"/>
</dbReference>
<dbReference type="PANTHER" id="PTHR43350">
    <property type="entry name" value="NAD-DEPENDENT ALCOHOL DEHYDROGENASE"/>
    <property type="match status" value="1"/>
</dbReference>
<dbReference type="CDD" id="cd08255">
    <property type="entry name" value="2-desacetyl-2-hydroxyethyl_bacteriochlorophyllide_like"/>
    <property type="match status" value="1"/>
</dbReference>
<evidence type="ECO:0000256" key="3">
    <source>
        <dbReference type="ARBA" id="ARBA00022723"/>
    </source>
</evidence>
<organism evidence="6">
    <name type="scientific">Entomoneis paludosa</name>
    <dbReference type="NCBI Taxonomy" id="265537"/>
    <lineage>
        <taxon>Eukaryota</taxon>
        <taxon>Sar</taxon>
        <taxon>Stramenopiles</taxon>
        <taxon>Ochrophyta</taxon>
        <taxon>Bacillariophyta</taxon>
        <taxon>Bacillariophyceae</taxon>
        <taxon>Bacillariophycidae</taxon>
        <taxon>Entomoneidaceae</taxon>
        <taxon>Entomoneis</taxon>
    </lineage>
</organism>
<dbReference type="AlphaFoldDB" id="A0A7S2Y7W5"/>
<comment type="similarity">
    <text evidence="2">Belongs to the zinc-containing alcohol dehydrogenase family.</text>
</comment>
<dbReference type="Gene3D" id="3.40.50.720">
    <property type="entry name" value="NAD(P)-binding Rossmann-like Domain"/>
    <property type="match status" value="1"/>
</dbReference>
<keyword evidence="4" id="KW-0862">Zinc</keyword>
<dbReference type="InterPro" id="IPR036291">
    <property type="entry name" value="NAD(P)-bd_dom_sf"/>
</dbReference>
<dbReference type="PANTHER" id="PTHR43350:SF19">
    <property type="entry name" value="D-GULOSIDE 3-DEHYDROGENASE"/>
    <property type="match status" value="1"/>
</dbReference>
<evidence type="ECO:0000256" key="4">
    <source>
        <dbReference type="ARBA" id="ARBA00022833"/>
    </source>
</evidence>
<dbReference type="InterPro" id="IPR011032">
    <property type="entry name" value="GroES-like_sf"/>
</dbReference>
<evidence type="ECO:0008006" key="7">
    <source>
        <dbReference type="Google" id="ProtNLM"/>
    </source>
</evidence>
<keyword evidence="3" id="KW-0479">Metal-binding</keyword>
<gene>
    <name evidence="6" type="ORF">APAL1065_LOCUS8651</name>
</gene>
<evidence type="ECO:0000256" key="2">
    <source>
        <dbReference type="ARBA" id="ARBA00008072"/>
    </source>
</evidence>
<keyword evidence="5" id="KW-0560">Oxidoreductase</keyword>
<dbReference type="GO" id="GO:0046872">
    <property type="term" value="F:metal ion binding"/>
    <property type="evidence" value="ECO:0007669"/>
    <property type="project" value="UniProtKB-KW"/>
</dbReference>
<dbReference type="Gene3D" id="3.90.180.10">
    <property type="entry name" value="Medium-chain alcohol dehydrogenases, catalytic domain"/>
    <property type="match status" value="1"/>
</dbReference>
<protein>
    <recommendedName>
        <fullName evidence="7">Enoyl reductase (ER) domain-containing protein</fullName>
    </recommendedName>
</protein>
<proteinExistence type="inferred from homology"/>
<evidence type="ECO:0000256" key="5">
    <source>
        <dbReference type="ARBA" id="ARBA00023002"/>
    </source>
</evidence>
<dbReference type="EMBL" id="HBHT01012929">
    <property type="protein sequence ID" value="CAD9958260.1"/>
    <property type="molecule type" value="Transcribed_RNA"/>
</dbReference>